<dbReference type="Pfam" id="PF00672">
    <property type="entry name" value="HAMP"/>
    <property type="match status" value="1"/>
</dbReference>
<dbReference type="GO" id="GO:0005886">
    <property type="term" value="C:plasma membrane"/>
    <property type="evidence" value="ECO:0007669"/>
    <property type="project" value="UniProtKB-SubCell"/>
</dbReference>
<keyword evidence="8" id="KW-1133">Transmembrane helix</keyword>
<dbReference type="InterPro" id="IPR004089">
    <property type="entry name" value="MCPsignal_dom"/>
</dbReference>
<evidence type="ECO:0000313" key="12">
    <source>
        <dbReference type="Proteomes" id="UP000480246"/>
    </source>
</evidence>
<dbReference type="PROSITE" id="PS50111">
    <property type="entry name" value="CHEMOTAXIS_TRANSDUC_2"/>
    <property type="match status" value="1"/>
</dbReference>
<keyword evidence="8" id="KW-0812">Transmembrane</keyword>
<dbReference type="PANTHER" id="PTHR32089:SF114">
    <property type="entry name" value="METHYL-ACCEPTING CHEMOTAXIS PROTEIN MCPB"/>
    <property type="match status" value="1"/>
</dbReference>
<feature type="transmembrane region" description="Helical" evidence="8">
    <location>
        <begin position="56"/>
        <end position="78"/>
    </location>
</feature>
<accession>A0A7C8KQJ7</accession>
<dbReference type="SUPFAM" id="SSF58104">
    <property type="entry name" value="Methyl-accepting chemotaxis protein (MCP) signaling domain"/>
    <property type="match status" value="1"/>
</dbReference>
<protein>
    <submittedName>
        <fullName evidence="11">Methyl-accepting chemotaxis protein</fullName>
    </submittedName>
</protein>
<dbReference type="OrthoDB" id="2168386at2"/>
<evidence type="ECO:0000313" key="11">
    <source>
        <dbReference type="EMBL" id="KAB8136860.1"/>
    </source>
</evidence>
<gene>
    <name evidence="11" type="ORF">F9U64_09715</name>
</gene>
<comment type="caution">
    <text evidence="11">The sequence shown here is derived from an EMBL/GenBank/DDBJ whole genome shotgun (WGS) entry which is preliminary data.</text>
</comment>
<dbReference type="CDD" id="cd11386">
    <property type="entry name" value="MCP_signal"/>
    <property type="match status" value="1"/>
</dbReference>
<organism evidence="11 12">
    <name type="scientific">Gracilibacillus oryzae</name>
    <dbReference type="NCBI Taxonomy" id="1672701"/>
    <lineage>
        <taxon>Bacteria</taxon>
        <taxon>Bacillati</taxon>
        <taxon>Bacillota</taxon>
        <taxon>Bacilli</taxon>
        <taxon>Bacillales</taxon>
        <taxon>Bacillaceae</taxon>
        <taxon>Gracilibacillus</taxon>
    </lineage>
</organism>
<keyword evidence="3 8" id="KW-0472">Membrane</keyword>
<comment type="subcellular location">
    <subcellularLocation>
        <location evidence="1">Cell membrane</location>
    </subcellularLocation>
</comment>
<dbReference type="Proteomes" id="UP000480246">
    <property type="component" value="Unassembled WGS sequence"/>
</dbReference>
<dbReference type="AlphaFoldDB" id="A0A7C8KQJ7"/>
<dbReference type="InterPro" id="IPR003660">
    <property type="entry name" value="HAMP_dom"/>
</dbReference>
<dbReference type="GO" id="GO:0007165">
    <property type="term" value="P:signal transduction"/>
    <property type="evidence" value="ECO:0007669"/>
    <property type="project" value="UniProtKB-KW"/>
</dbReference>
<dbReference type="SMART" id="SM00304">
    <property type="entry name" value="HAMP"/>
    <property type="match status" value="1"/>
</dbReference>
<proteinExistence type="inferred from homology"/>
<comment type="similarity">
    <text evidence="5">Belongs to the methyl-accepting chemotaxis (MCP) protein family.</text>
</comment>
<reference evidence="11 12" key="1">
    <citation type="submission" date="2019-10" db="EMBL/GenBank/DDBJ databases">
        <title>Gracilibacillus sp. nov. isolated from rice seeds.</title>
        <authorList>
            <person name="He S."/>
        </authorList>
    </citation>
    <scope>NUCLEOTIDE SEQUENCE [LARGE SCALE GENOMIC DNA]</scope>
    <source>
        <strain evidence="11 12">TD8</strain>
    </source>
</reference>
<feature type="domain" description="HAMP" evidence="10">
    <location>
        <begin position="79"/>
        <end position="132"/>
    </location>
</feature>
<dbReference type="SMART" id="SM00283">
    <property type="entry name" value="MA"/>
    <property type="match status" value="1"/>
</dbReference>
<evidence type="ECO:0000256" key="3">
    <source>
        <dbReference type="ARBA" id="ARBA00023136"/>
    </source>
</evidence>
<keyword evidence="2" id="KW-1003">Cell membrane</keyword>
<evidence type="ECO:0000256" key="8">
    <source>
        <dbReference type="SAM" id="Phobius"/>
    </source>
</evidence>
<evidence type="ECO:0000256" key="1">
    <source>
        <dbReference type="ARBA" id="ARBA00004236"/>
    </source>
</evidence>
<evidence type="ECO:0000256" key="5">
    <source>
        <dbReference type="ARBA" id="ARBA00029447"/>
    </source>
</evidence>
<sequence>MRDNALTNTSDFQVESTYWYDQVTEKINLYKEIEDKIVSVIKGKSVSLKDEAQSQLVVSTVTIIVLTIILIVLGIITARSISKPIQKIVLSIQRIAKGDLTGDKVNFKGKGEIGQLAVATNEMQASLRDIINSVSQATVSLSNQSEELNQSANEVQEGSEQIASTMQELSSGAESQANNSTDLSEMMEQFVTQIEEAHKGGEGIAASSDQVLKLTEQGSQFMKTSVTQMKTIDQIVQDSITKVQGLDRQSQEISKLVQVIRDISEQTNLLSLNAAIEAARAGEHGKGFAVVANEVRKLAEQVSNSVGDITKIVSTIQHESGTVVVSLKEGYKEVNEGSKQIEVTGETFESIHSSISDMVTRIKDISVSLRGIANNSHEMNTSIEDIASVSEESAAGIEQVAASSQQTSSSMEEVSIRADQLAQLAEQLSHQVNRFEL</sequence>
<evidence type="ECO:0000256" key="7">
    <source>
        <dbReference type="SAM" id="MobiDB-lite"/>
    </source>
</evidence>
<dbReference type="Gene3D" id="1.10.287.950">
    <property type="entry name" value="Methyl-accepting chemotaxis protein"/>
    <property type="match status" value="1"/>
</dbReference>
<keyword evidence="4 6" id="KW-0807">Transducer</keyword>
<evidence type="ECO:0000259" key="9">
    <source>
        <dbReference type="PROSITE" id="PS50111"/>
    </source>
</evidence>
<dbReference type="PROSITE" id="PS50885">
    <property type="entry name" value="HAMP"/>
    <property type="match status" value="1"/>
</dbReference>
<feature type="domain" description="Methyl-accepting transducer" evidence="9">
    <location>
        <begin position="151"/>
        <end position="401"/>
    </location>
</feature>
<evidence type="ECO:0000256" key="2">
    <source>
        <dbReference type="ARBA" id="ARBA00022475"/>
    </source>
</evidence>
<dbReference type="PANTHER" id="PTHR32089">
    <property type="entry name" value="METHYL-ACCEPTING CHEMOTAXIS PROTEIN MCPB"/>
    <property type="match status" value="1"/>
</dbReference>
<name>A0A7C8KQJ7_9BACI</name>
<dbReference type="CDD" id="cd06225">
    <property type="entry name" value="HAMP"/>
    <property type="match status" value="1"/>
</dbReference>
<dbReference type="EMBL" id="WEID01000047">
    <property type="protein sequence ID" value="KAB8136860.1"/>
    <property type="molecule type" value="Genomic_DNA"/>
</dbReference>
<dbReference type="Pfam" id="PF00015">
    <property type="entry name" value="MCPsignal"/>
    <property type="match status" value="1"/>
</dbReference>
<evidence type="ECO:0000256" key="6">
    <source>
        <dbReference type="PROSITE-ProRule" id="PRU00284"/>
    </source>
</evidence>
<feature type="region of interest" description="Disordered" evidence="7">
    <location>
        <begin position="145"/>
        <end position="179"/>
    </location>
</feature>
<evidence type="ECO:0000256" key="4">
    <source>
        <dbReference type="ARBA" id="ARBA00023224"/>
    </source>
</evidence>
<keyword evidence="12" id="KW-1185">Reference proteome</keyword>
<evidence type="ECO:0000259" key="10">
    <source>
        <dbReference type="PROSITE" id="PS50885"/>
    </source>
</evidence>